<comment type="similarity">
    <text evidence="1">Belongs to the NAD(P)-dependent epimerase/dehydratase family.</text>
</comment>
<feature type="domain" description="NAD-dependent epimerase/dehydratase" evidence="2">
    <location>
        <begin position="5"/>
        <end position="230"/>
    </location>
</feature>
<dbReference type="Gene3D" id="3.90.25.10">
    <property type="entry name" value="UDP-galactose 4-epimerase, domain 1"/>
    <property type="match status" value="1"/>
</dbReference>
<evidence type="ECO:0000259" key="2">
    <source>
        <dbReference type="Pfam" id="PF01370"/>
    </source>
</evidence>
<evidence type="ECO:0000256" key="1">
    <source>
        <dbReference type="ARBA" id="ARBA00007637"/>
    </source>
</evidence>
<comment type="caution">
    <text evidence="3">The sequence shown here is derived from an EMBL/GenBank/DDBJ whole genome shotgun (WGS) entry which is preliminary data.</text>
</comment>
<dbReference type="InterPro" id="IPR001509">
    <property type="entry name" value="Epimerase_deHydtase"/>
</dbReference>
<name>A0AAE5C7W3_9BACT</name>
<dbReference type="Pfam" id="PF01370">
    <property type="entry name" value="Epimerase"/>
    <property type="match status" value="1"/>
</dbReference>
<dbReference type="PROSITE" id="PS00061">
    <property type="entry name" value="ADH_SHORT"/>
    <property type="match status" value="1"/>
</dbReference>
<evidence type="ECO:0000313" key="3">
    <source>
        <dbReference type="EMBL" id="NIR73906.1"/>
    </source>
</evidence>
<dbReference type="SUPFAM" id="SSF51735">
    <property type="entry name" value="NAD(P)-binding Rossmann-fold domains"/>
    <property type="match status" value="1"/>
</dbReference>
<accession>A0AAE5C7W3</accession>
<reference evidence="3 4" key="1">
    <citation type="submission" date="2020-01" db="EMBL/GenBank/DDBJ databases">
        <title>Genomes assembled from Gulf of Kutch pelagic sediment metagenomes.</title>
        <authorList>
            <person name="Chandrashekar M."/>
            <person name="Mahajan M.S."/>
            <person name="Dave K.J."/>
            <person name="Vatsa P."/>
            <person name="Nathani N.M."/>
        </authorList>
    </citation>
    <scope>NUCLEOTIDE SEQUENCE [LARGE SCALE GENOMIC DNA]</scope>
    <source>
        <strain evidence="3">KS3-K002</strain>
    </source>
</reference>
<dbReference type="PANTHER" id="PTHR43000">
    <property type="entry name" value="DTDP-D-GLUCOSE 4,6-DEHYDRATASE-RELATED"/>
    <property type="match status" value="1"/>
</dbReference>
<organism evidence="3 4">
    <name type="scientific">Candidatus Kutchimonas denitrificans</name>
    <dbReference type="NCBI Taxonomy" id="3056748"/>
    <lineage>
        <taxon>Bacteria</taxon>
        <taxon>Pseudomonadati</taxon>
        <taxon>Gemmatimonadota</taxon>
        <taxon>Gemmatimonadia</taxon>
        <taxon>Candidatus Palauibacterales</taxon>
        <taxon>Candidatus Palauibacteraceae</taxon>
        <taxon>Candidatus Kutchimonas</taxon>
    </lineage>
</organism>
<dbReference type="AlphaFoldDB" id="A0AAE5C7W3"/>
<protein>
    <submittedName>
        <fullName evidence="3">NAD-dependent epimerase/dehydratase family protein</fullName>
    </submittedName>
</protein>
<gene>
    <name evidence="3" type="ORF">GWO12_02140</name>
</gene>
<sequence length="317" mass="34547">MSKRVLVTGGAGFIGSHVAEAYLADGWQVTVVDNLSTGKRRNVPEAAEFVELDVRDDSLRGIFEERGGFELINHHAAQIDVRTSVAQPRFDADINLGGLLNVLESGREFGARRVVFVSSGGVVYGDAEERPIPETAPKRPESPYGVSKLASEYYLRCFQLLHDLDYVALRYSNVYGPRQDPHGEAGVVAIFSNRIIAGEPLTIFGDGEQTRDYVYVGDVVEANMVVSKAEFDVGDDSLDARAFNVGTGIETSVVRLAAILMQAAGVEVELEHAPARAGELKWNSLNCEKLRALGWEAAVDLSEGLQRTYQWIAGQAT</sequence>
<proteinExistence type="inferred from homology"/>
<dbReference type="Gene3D" id="3.40.50.720">
    <property type="entry name" value="NAD(P)-binding Rossmann-like Domain"/>
    <property type="match status" value="1"/>
</dbReference>
<dbReference type="InterPro" id="IPR020904">
    <property type="entry name" value="Sc_DH/Rdtase_CS"/>
</dbReference>
<dbReference type="EMBL" id="JAACAK010000017">
    <property type="protein sequence ID" value="NIR73906.1"/>
    <property type="molecule type" value="Genomic_DNA"/>
</dbReference>
<evidence type="ECO:0000313" key="4">
    <source>
        <dbReference type="Proteomes" id="UP000702544"/>
    </source>
</evidence>
<dbReference type="Proteomes" id="UP000702544">
    <property type="component" value="Unassembled WGS sequence"/>
</dbReference>
<dbReference type="InterPro" id="IPR036291">
    <property type="entry name" value="NAD(P)-bd_dom_sf"/>
</dbReference>